<proteinExistence type="predicted"/>
<dbReference type="Proteomes" id="UP000777774">
    <property type="component" value="Unassembled WGS sequence"/>
</dbReference>
<reference evidence="1 2" key="1">
    <citation type="submission" date="2020-04" db="EMBL/GenBank/DDBJ databases">
        <title>MicrobeNet Type strains.</title>
        <authorList>
            <person name="Nicholson A.C."/>
        </authorList>
    </citation>
    <scope>NUCLEOTIDE SEQUENCE [LARGE SCALE GENOMIC DNA]</scope>
    <source>
        <strain evidence="1 2">ATCC BAA-787</strain>
    </source>
</reference>
<gene>
    <name evidence="1" type="ORF">HGA02_15790</name>
</gene>
<protein>
    <submittedName>
        <fullName evidence="1">Biotin--[acetyl-CoA-carboxylase] ligase</fullName>
    </submittedName>
</protein>
<dbReference type="GO" id="GO:0016874">
    <property type="term" value="F:ligase activity"/>
    <property type="evidence" value="ECO:0007669"/>
    <property type="project" value="UniProtKB-KW"/>
</dbReference>
<evidence type="ECO:0000313" key="2">
    <source>
        <dbReference type="Proteomes" id="UP000777774"/>
    </source>
</evidence>
<sequence>MTSSSSPDRPALDADTLRSLLLLPAGPLARIDVVARTGSTNAD</sequence>
<organism evidence="1 2">
    <name type="scientific">Cellulomonas septica</name>
    <dbReference type="NCBI Taxonomy" id="285080"/>
    <lineage>
        <taxon>Bacteria</taxon>
        <taxon>Bacillati</taxon>
        <taxon>Actinomycetota</taxon>
        <taxon>Actinomycetes</taxon>
        <taxon>Micrococcales</taxon>
        <taxon>Cellulomonadaceae</taxon>
        <taxon>Cellulomonas</taxon>
    </lineage>
</organism>
<keyword evidence="1" id="KW-0436">Ligase</keyword>
<evidence type="ECO:0000313" key="1">
    <source>
        <dbReference type="EMBL" id="NKY40935.1"/>
    </source>
</evidence>
<feature type="non-terminal residue" evidence="1">
    <location>
        <position position="43"/>
    </location>
</feature>
<dbReference type="EMBL" id="JAAXOY010000506">
    <property type="protein sequence ID" value="NKY40935.1"/>
    <property type="molecule type" value="Genomic_DNA"/>
</dbReference>
<comment type="caution">
    <text evidence="1">The sequence shown here is derived from an EMBL/GenBank/DDBJ whole genome shotgun (WGS) entry which is preliminary data.</text>
</comment>
<keyword evidence="2" id="KW-1185">Reference proteome</keyword>
<name>A0ABX1K4T2_9CELL</name>
<accession>A0ABX1K4T2</accession>